<evidence type="ECO:0000259" key="9">
    <source>
        <dbReference type="SMART" id="SM01390"/>
    </source>
</evidence>
<evidence type="ECO:0000256" key="1">
    <source>
        <dbReference type="ARBA" id="ARBA00004604"/>
    </source>
</evidence>
<dbReference type="Gene3D" id="3.10.290.10">
    <property type="entry name" value="RNA-binding S4 domain"/>
    <property type="match status" value="1"/>
</dbReference>
<feature type="domain" description="RNA-binding S4" evidence="8">
    <location>
        <begin position="108"/>
        <end position="174"/>
    </location>
</feature>
<keyword evidence="4 7" id="KW-0694">RNA-binding</keyword>
<accession>A0A7E4VXW1</accession>
<dbReference type="InterPro" id="IPR022801">
    <property type="entry name" value="Ribosomal_uS4"/>
</dbReference>
<evidence type="ECO:0000259" key="8">
    <source>
        <dbReference type="SMART" id="SM00363"/>
    </source>
</evidence>
<sequence length="181" mass="20834">MVRQLKYHEQKLLKKVDFVSWKTDNNVHEGQILKRFAIRKREHYSTYNTLARQIREMASKIAALPDKNPNKKKLTNKLLNKLYNIGLVPTVDTLERASAITASSFCRRRLATMVVKLKMSQSVEEGARLVQEGHIRVGAEVVTDPAFLVTRPNSDLITWAKASKIRKHVESYNNIRDDFEG</sequence>
<dbReference type="InterPro" id="IPR036986">
    <property type="entry name" value="S4_RNA-bd_sf"/>
</dbReference>
<comment type="similarity">
    <text evidence="2">Belongs to the universal ribosomal protein uS4 family.</text>
</comment>
<evidence type="ECO:0000313" key="11">
    <source>
        <dbReference type="WBParaSite" id="Pan_g4749.t1"/>
    </source>
</evidence>
<keyword evidence="10" id="KW-1185">Reference proteome</keyword>
<dbReference type="Pfam" id="PF01479">
    <property type="entry name" value="S4"/>
    <property type="match status" value="1"/>
</dbReference>
<comment type="subcellular location">
    <subcellularLocation>
        <location evidence="1">Nucleus</location>
        <location evidence="1">Nucleolus</location>
    </subcellularLocation>
</comment>
<proteinExistence type="inferred from homology"/>
<dbReference type="AlphaFoldDB" id="A0A7E4VXW1"/>
<dbReference type="GO" id="GO:0030515">
    <property type="term" value="F:snoRNA binding"/>
    <property type="evidence" value="ECO:0007669"/>
    <property type="project" value="TreeGrafter"/>
</dbReference>
<dbReference type="CDD" id="cd00165">
    <property type="entry name" value="S4"/>
    <property type="match status" value="1"/>
</dbReference>
<evidence type="ECO:0000256" key="3">
    <source>
        <dbReference type="ARBA" id="ARBA00022517"/>
    </source>
</evidence>
<dbReference type="GO" id="GO:0019843">
    <property type="term" value="F:rRNA binding"/>
    <property type="evidence" value="ECO:0007669"/>
    <property type="project" value="InterPro"/>
</dbReference>
<organism evidence="10 11">
    <name type="scientific">Panagrellus redivivus</name>
    <name type="common">Microworm</name>
    <dbReference type="NCBI Taxonomy" id="6233"/>
    <lineage>
        <taxon>Eukaryota</taxon>
        <taxon>Metazoa</taxon>
        <taxon>Ecdysozoa</taxon>
        <taxon>Nematoda</taxon>
        <taxon>Chromadorea</taxon>
        <taxon>Rhabditida</taxon>
        <taxon>Tylenchina</taxon>
        <taxon>Panagrolaimomorpha</taxon>
        <taxon>Panagrolaimoidea</taxon>
        <taxon>Panagrolaimidae</taxon>
        <taxon>Panagrellus</taxon>
    </lineage>
</organism>
<dbReference type="Proteomes" id="UP000492821">
    <property type="component" value="Unassembled WGS sequence"/>
</dbReference>
<keyword evidence="6" id="KW-0687">Ribonucleoprotein</keyword>
<protein>
    <submittedName>
        <fullName evidence="11">S4 RNA-binding domain-containing protein</fullName>
    </submittedName>
</protein>
<dbReference type="Pfam" id="PF00163">
    <property type="entry name" value="Ribosomal_S4"/>
    <property type="match status" value="1"/>
</dbReference>
<reference evidence="11" key="2">
    <citation type="submission" date="2020-10" db="UniProtKB">
        <authorList>
            <consortium name="WormBaseParasite"/>
        </authorList>
    </citation>
    <scope>IDENTIFICATION</scope>
</reference>
<dbReference type="SUPFAM" id="SSF55174">
    <property type="entry name" value="Alpha-L RNA-binding motif"/>
    <property type="match status" value="1"/>
</dbReference>
<evidence type="ECO:0000256" key="7">
    <source>
        <dbReference type="PROSITE-ProRule" id="PRU00182"/>
    </source>
</evidence>
<evidence type="ECO:0000313" key="10">
    <source>
        <dbReference type="Proteomes" id="UP000492821"/>
    </source>
</evidence>
<dbReference type="PANTHER" id="PTHR11831">
    <property type="entry name" value="30S 40S RIBOSOMAL PROTEIN"/>
    <property type="match status" value="1"/>
</dbReference>
<keyword evidence="3" id="KW-0690">Ribosome biogenesis</keyword>
<dbReference type="GO" id="GO:0034457">
    <property type="term" value="C:Mpp10 complex"/>
    <property type="evidence" value="ECO:0007669"/>
    <property type="project" value="TreeGrafter"/>
</dbReference>
<dbReference type="InterPro" id="IPR001912">
    <property type="entry name" value="Ribosomal_uS4_N"/>
</dbReference>
<dbReference type="SMART" id="SM00363">
    <property type="entry name" value="S4"/>
    <property type="match status" value="1"/>
</dbReference>
<dbReference type="GO" id="GO:0042274">
    <property type="term" value="P:ribosomal small subunit biogenesis"/>
    <property type="evidence" value="ECO:0007669"/>
    <property type="project" value="TreeGrafter"/>
</dbReference>
<dbReference type="GO" id="GO:0032040">
    <property type="term" value="C:small-subunit processome"/>
    <property type="evidence" value="ECO:0007669"/>
    <property type="project" value="TreeGrafter"/>
</dbReference>
<dbReference type="GO" id="GO:0006364">
    <property type="term" value="P:rRNA processing"/>
    <property type="evidence" value="ECO:0007669"/>
    <property type="project" value="TreeGrafter"/>
</dbReference>
<keyword evidence="5" id="KW-0539">Nucleus</keyword>
<evidence type="ECO:0000256" key="4">
    <source>
        <dbReference type="ARBA" id="ARBA00022884"/>
    </source>
</evidence>
<reference evidence="10" key="1">
    <citation type="journal article" date="2013" name="Genetics">
        <title>The draft genome and transcriptome of Panagrellus redivivus are shaped by the harsh demands of a free-living lifestyle.</title>
        <authorList>
            <person name="Srinivasan J."/>
            <person name="Dillman A.R."/>
            <person name="Macchietto M.G."/>
            <person name="Heikkinen L."/>
            <person name="Lakso M."/>
            <person name="Fracchia K.M."/>
            <person name="Antoshechkin I."/>
            <person name="Mortazavi A."/>
            <person name="Wong G."/>
            <person name="Sternberg P.W."/>
        </authorList>
    </citation>
    <scope>NUCLEOTIDE SEQUENCE [LARGE SCALE GENOMIC DNA]</scope>
    <source>
        <strain evidence="10">MT8872</strain>
    </source>
</reference>
<name>A0A7E4VXW1_PANRE</name>
<dbReference type="PANTHER" id="PTHR11831:SF1">
    <property type="entry name" value="U3 SMALL NUCLEOLAR RIBONUCLEOPROTEIN PROTEIN IMP3"/>
    <property type="match status" value="1"/>
</dbReference>
<dbReference type="PROSITE" id="PS50889">
    <property type="entry name" value="S4"/>
    <property type="match status" value="1"/>
</dbReference>
<dbReference type="SMART" id="SM01390">
    <property type="entry name" value="Ribosomal_S4"/>
    <property type="match status" value="1"/>
</dbReference>
<dbReference type="InterPro" id="IPR002942">
    <property type="entry name" value="S4_RNA-bd"/>
</dbReference>
<evidence type="ECO:0000256" key="5">
    <source>
        <dbReference type="ARBA" id="ARBA00023242"/>
    </source>
</evidence>
<feature type="domain" description="Small ribosomal subunit protein uS4 N-terminal" evidence="9">
    <location>
        <begin position="4"/>
        <end position="107"/>
    </location>
</feature>
<dbReference type="WBParaSite" id="Pan_g4749.t1">
    <property type="protein sequence ID" value="Pan_g4749.t1"/>
    <property type="gene ID" value="Pan_g4749"/>
</dbReference>
<evidence type="ECO:0000256" key="2">
    <source>
        <dbReference type="ARBA" id="ARBA00007465"/>
    </source>
</evidence>
<evidence type="ECO:0000256" key="6">
    <source>
        <dbReference type="ARBA" id="ARBA00023274"/>
    </source>
</evidence>